<sequence>MSVAPSSDAKFSLATSTTLVPAALNGPHIRHLESSTLPQLTWKRQIVPVSTFSKKTSSRANARLVRDARATKTSFRQAYGALGLPLLLVAVACILWTSWLIFLTLAPNEAANRLMQTGDYDNGQFWLIVEREPFIKWSSALGFAVVDVSYMAVLVKMFMFRSIAKQVNNGITPTSWYVNMVRRCRPQQVVKLWVDLTGYNSTYRKYFNVFLKAGDLVFQGLVLYRTLAQGFPDTLVIGYACFVSLNGLTCVLNIVSAKNSAFAEVLIDSIFDLSAAVLFPMLVLAYCTYYFQFDRAVFLVNVDVLDEGTFERFARMQADPAQVALFLINFNSLRIKSAMDFVLNIGMNLSFCHRFSRIIEILATQSYRMGGTKLGPTIAAVNEAERSYQKPVPRWFALPFLLASIFAVVYTYQAMEISHTACHHYPQCVAFSHVWDSGVNCSCLMLIDTDRIPRTTKDWYSPVDATEAVRTLAVAGTLQGLQIINRQLQFLPEELRRCTGLESIVDYGSSLIYTSTEELPEWITELKQLQFLHIEGKYGSRNFETLPSDLFRDLPRLSFLHLGNHYHLTGIPPFNGTPSLRSVTLAILLSVTQLPPLKHLSRLEALALVQVPQVPALLDLDSLTSLSRLTLYRPNRICCNGFMGDCNLSDSYCMDDPVFGVPKATCLDENDPRRASPATLQILKRFPYTICQRTPLPLAIEALSDKPSPDRIEMCAGVLYRQCHIPGVTSDKLLGMCYSARMQVIACNVDQAFIQVRRVQIQRHVGLPCDPKEEAWLGCQVENEVQRRI</sequence>
<accession>A0ABD3ETF9</accession>
<evidence type="ECO:0000313" key="4">
    <source>
        <dbReference type="Proteomes" id="UP001632037"/>
    </source>
</evidence>
<dbReference type="InterPro" id="IPR032675">
    <property type="entry name" value="LRR_dom_sf"/>
</dbReference>
<protein>
    <recommendedName>
        <fullName evidence="2">WLGC domain-containing protein</fullName>
    </recommendedName>
</protein>
<feature type="transmembrane region" description="Helical" evidence="1">
    <location>
        <begin position="235"/>
        <end position="257"/>
    </location>
</feature>
<feature type="transmembrane region" description="Helical" evidence="1">
    <location>
        <begin position="269"/>
        <end position="291"/>
    </location>
</feature>
<comment type="caution">
    <text evidence="3">The sequence shown here is derived from an EMBL/GenBank/DDBJ whole genome shotgun (WGS) entry which is preliminary data.</text>
</comment>
<dbReference type="Pfam" id="PF26605">
    <property type="entry name" value="WLGC"/>
    <property type="match status" value="1"/>
</dbReference>
<evidence type="ECO:0000256" key="1">
    <source>
        <dbReference type="SAM" id="Phobius"/>
    </source>
</evidence>
<organism evidence="3 4">
    <name type="scientific">Phytophthora oleae</name>
    <dbReference type="NCBI Taxonomy" id="2107226"/>
    <lineage>
        <taxon>Eukaryota</taxon>
        <taxon>Sar</taxon>
        <taxon>Stramenopiles</taxon>
        <taxon>Oomycota</taxon>
        <taxon>Peronosporomycetes</taxon>
        <taxon>Peronosporales</taxon>
        <taxon>Peronosporaceae</taxon>
        <taxon>Phytophthora</taxon>
    </lineage>
</organism>
<feature type="transmembrane region" description="Helical" evidence="1">
    <location>
        <begin position="79"/>
        <end position="105"/>
    </location>
</feature>
<feature type="transmembrane region" description="Helical" evidence="1">
    <location>
        <begin position="134"/>
        <end position="155"/>
    </location>
</feature>
<dbReference type="Gene3D" id="3.80.10.10">
    <property type="entry name" value="Ribonuclease Inhibitor"/>
    <property type="match status" value="1"/>
</dbReference>
<proteinExistence type="predicted"/>
<reference evidence="3 4" key="1">
    <citation type="submission" date="2024-09" db="EMBL/GenBank/DDBJ databases">
        <title>Genome sequencing and assembly of Phytophthora oleae, isolate VK10A, causative agent of rot of olive drupes.</title>
        <authorList>
            <person name="Conti Taguali S."/>
            <person name="Riolo M."/>
            <person name="La Spada F."/>
            <person name="Cacciola S.O."/>
            <person name="Dionisio G."/>
        </authorList>
    </citation>
    <scope>NUCLEOTIDE SEQUENCE [LARGE SCALE GENOMIC DNA]</scope>
    <source>
        <strain evidence="3 4">VK10A</strain>
    </source>
</reference>
<keyword evidence="1" id="KW-1133">Transmembrane helix</keyword>
<feature type="domain" description="WLGC" evidence="2">
    <location>
        <begin position="711"/>
        <end position="780"/>
    </location>
</feature>
<dbReference type="AlphaFoldDB" id="A0ABD3ETF9"/>
<dbReference type="SUPFAM" id="SSF52058">
    <property type="entry name" value="L domain-like"/>
    <property type="match status" value="1"/>
</dbReference>
<name>A0ABD3ETF9_9STRA</name>
<keyword evidence="1" id="KW-0812">Transmembrane</keyword>
<dbReference type="Proteomes" id="UP001632037">
    <property type="component" value="Unassembled WGS sequence"/>
</dbReference>
<dbReference type="InterPro" id="IPR058256">
    <property type="entry name" value="WLGC"/>
</dbReference>
<gene>
    <name evidence="3" type="ORF">V7S43_017592</name>
</gene>
<dbReference type="EMBL" id="JBIMZQ010000064">
    <property type="protein sequence ID" value="KAL3657451.1"/>
    <property type="molecule type" value="Genomic_DNA"/>
</dbReference>
<keyword evidence="4" id="KW-1185">Reference proteome</keyword>
<keyword evidence="1" id="KW-0472">Membrane</keyword>
<evidence type="ECO:0000259" key="2">
    <source>
        <dbReference type="Pfam" id="PF26605"/>
    </source>
</evidence>
<evidence type="ECO:0000313" key="3">
    <source>
        <dbReference type="EMBL" id="KAL3657451.1"/>
    </source>
</evidence>